<comment type="subcellular location">
    <subcellularLocation>
        <location evidence="1">Membrane</location>
        <topology evidence="1">Multi-pass membrane protein</topology>
    </subcellularLocation>
</comment>
<feature type="domain" description="G-protein coupled receptors family 1 profile" evidence="10">
    <location>
        <begin position="44"/>
        <end position="305"/>
    </location>
</feature>
<feature type="transmembrane region" description="Helical" evidence="9">
    <location>
        <begin position="25"/>
        <end position="51"/>
    </location>
</feature>
<accession>A0A9X6N9D7</accession>
<dbReference type="GO" id="GO:0004930">
    <property type="term" value="F:G protein-coupled receptor activity"/>
    <property type="evidence" value="ECO:0007669"/>
    <property type="project" value="UniProtKB-KW"/>
</dbReference>
<evidence type="ECO:0000256" key="6">
    <source>
        <dbReference type="ARBA" id="ARBA00023170"/>
    </source>
</evidence>
<feature type="transmembrane region" description="Helical" evidence="9">
    <location>
        <begin position="254"/>
        <end position="276"/>
    </location>
</feature>
<dbReference type="AlphaFoldDB" id="A0A9X6N9D7"/>
<dbReference type="Pfam" id="PF00001">
    <property type="entry name" value="7tm_1"/>
    <property type="match status" value="1"/>
</dbReference>
<dbReference type="GO" id="GO:0016020">
    <property type="term" value="C:membrane"/>
    <property type="evidence" value="ECO:0007669"/>
    <property type="project" value="UniProtKB-SubCell"/>
</dbReference>
<evidence type="ECO:0000256" key="8">
    <source>
        <dbReference type="ARBA" id="ARBA00023305"/>
    </source>
</evidence>
<evidence type="ECO:0000259" key="10">
    <source>
        <dbReference type="PROSITE" id="PS50262"/>
    </source>
</evidence>
<evidence type="ECO:0000256" key="4">
    <source>
        <dbReference type="ARBA" id="ARBA00023040"/>
    </source>
</evidence>
<evidence type="ECO:0000256" key="1">
    <source>
        <dbReference type="ARBA" id="ARBA00004141"/>
    </source>
</evidence>
<protein>
    <recommendedName>
        <fullName evidence="10">G-protein coupled receptors family 1 profile domain-containing protein</fullName>
    </recommendedName>
</protein>
<keyword evidence="8" id="KW-0844">Vision</keyword>
<keyword evidence="12" id="KW-1185">Reference proteome</keyword>
<name>A0A9X6N9D7_HYPEX</name>
<evidence type="ECO:0000256" key="7">
    <source>
        <dbReference type="ARBA" id="ARBA00023224"/>
    </source>
</evidence>
<evidence type="ECO:0000256" key="9">
    <source>
        <dbReference type="SAM" id="Phobius"/>
    </source>
</evidence>
<dbReference type="GO" id="GO:0007601">
    <property type="term" value="P:visual perception"/>
    <property type="evidence" value="ECO:0007669"/>
    <property type="project" value="UniProtKB-KW"/>
</dbReference>
<dbReference type="InterPro" id="IPR050125">
    <property type="entry name" value="GPCR_opsins"/>
</dbReference>
<evidence type="ECO:0000313" key="12">
    <source>
        <dbReference type="Proteomes" id="UP000192578"/>
    </source>
</evidence>
<keyword evidence="7" id="KW-0807">Transducer</keyword>
<dbReference type="SUPFAM" id="SSF81321">
    <property type="entry name" value="Family A G protein-coupled receptor-like"/>
    <property type="match status" value="1"/>
</dbReference>
<dbReference type="PROSITE" id="PS50262">
    <property type="entry name" value="G_PROTEIN_RECEP_F1_2"/>
    <property type="match status" value="1"/>
</dbReference>
<evidence type="ECO:0000256" key="5">
    <source>
        <dbReference type="ARBA" id="ARBA00023136"/>
    </source>
</evidence>
<comment type="caution">
    <text evidence="11">The sequence shown here is derived from an EMBL/GenBank/DDBJ whole genome shotgun (WGS) entry which is preliminary data.</text>
</comment>
<sequence>MNSTRPANDTSHNVTLLVQFGDLPVLLPVALAVKLFLNIIGSVGCVAMLMLSLWKHFTAPSTVNLFIIQLVSAWLFLVAVIYPIHNFVTFCYIYGYRAPKRYCIFSILANSFCIGLANWTEVCLALNRLVGICLPHYYARISSRQVVVSALIAIWLLTFVFFLFGVLKIGGYFTVAYLNQCLYLSYNQLGIFFEAMVVPVPNVIVGVCGALILLKASFVARRERVVTMPEGQLLKVVRHHQHSSHIRRLELAKMLFASYLWGLLSYLPYLVLTIGYRNLLSVHPMLIILASALYYVQYTLGPLTMIWLNNEYKEKVRNHLPVLENGNWSMVSRHRRESISLLKLASQSQPETASSNNIVWKVSPFGGVSIMGSLRRLCKFKFDK</sequence>
<dbReference type="OrthoDB" id="9444602at2759"/>
<feature type="transmembrane region" description="Helical" evidence="9">
    <location>
        <begin position="189"/>
        <end position="214"/>
    </location>
</feature>
<evidence type="ECO:0000256" key="2">
    <source>
        <dbReference type="ARBA" id="ARBA00022692"/>
    </source>
</evidence>
<keyword evidence="8" id="KW-0716">Sensory transduction</keyword>
<dbReference type="InterPro" id="IPR017452">
    <property type="entry name" value="GPCR_Rhodpsn_7TM"/>
</dbReference>
<evidence type="ECO:0000313" key="11">
    <source>
        <dbReference type="EMBL" id="OWA50237.1"/>
    </source>
</evidence>
<keyword evidence="6" id="KW-0675">Receptor</keyword>
<feature type="transmembrane region" description="Helical" evidence="9">
    <location>
        <begin position="146"/>
        <end position="169"/>
    </location>
</feature>
<feature type="transmembrane region" description="Helical" evidence="9">
    <location>
        <begin position="282"/>
        <end position="308"/>
    </location>
</feature>
<evidence type="ECO:0000256" key="3">
    <source>
        <dbReference type="ARBA" id="ARBA00022989"/>
    </source>
</evidence>
<keyword evidence="4" id="KW-0297">G-protein coupled receptor</keyword>
<dbReference type="Gene3D" id="1.20.1070.10">
    <property type="entry name" value="Rhodopsin 7-helix transmembrane proteins"/>
    <property type="match status" value="1"/>
</dbReference>
<organism evidence="11 12">
    <name type="scientific">Hypsibius exemplaris</name>
    <name type="common">Freshwater tardigrade</name>
    <dbReference type="NCBI Taxonomy" id="2072580"/>
    <lineage>
        <taxon>Eukaryota</taxon>
        <taxon>Metazoa</taxon>
        <taxon>Ecdysozoa</taxon>
        <taxon>Tardigrada</taxon>
        <taxon>Eutardigrada</taxon>
        <taxon>Parachela</taxon>
        <taxon>Hypsibioidea</taxon>
        <taxon>Hypsibiidae</taxon>
        <taxon>Hypsibius</taxon>
    </lineage>
</organism>
<dbReference type="Proteomes" id="UP000192578">
    <property type="component" value="Unassembled WGS sequence"/>
</dbReference>
<keyword evidence="3 9" id="KW-1133">Transmembrane helix</keyword>
<dbReference type="PANTHER" id="PTHR24240">
    <property type="entry name" value="OPSIN"/>
    <property type="match status" value="1"/>
</dbReference>
<gene>
    <name evidence="11" type="ORF">BV898_14760</name>
</gene>
<keyword evidence="5 9" id="KW-0472">Membrane</keyword>
<dbReference type="CDD" id="cd00637">
    <property type="entry name" value="7tm_classA_rhodopsin-like"/>
    <property type="match status" value="1"/>
</dbReference>
<keyword evidence="2 9" id="KW-0812">Transmembrane</keyword>
<reference evidence="12" key="1">
    <citation type="submission" date="2017-01" db="EMBL/GenBank/DDBJ databases">
        <title>Comparative genomics of anhydrobiosis in the tardigrade Hypsibius dujardini.</title>
        <authorList>
            <person name="Yoshida Y."/>
            <person name="Koutsovoulos G."/>
            <person name="Laetsch D."/>
            <person name="Stevens L."/>
            <person name="Kumar S."/>
            <person name="Horikawa D."/>
            <person name="Ishino K."/>
            <person name="Komine S."/>
            <person name="Tomita M."/>
            <person name="Blaxter M."/>
            <person name="Arakawa K."/>
        </authorList>
    </citation>
    <scope>NUCLEOTIDE SEQUENCE [LARGE SCALE GENOMIC DNA]</scope>
    <source>
        <strain evidence="12">Z151</strain>
    </source>
</reference>
<dbReference type="InterPro" id="IPR000276">
    <property type="entry name" value="GPCR_Rhodpsn"/>
</dbReference>
<proteinExistence type="predicted"/>
<dbReference type="EMBL" id="MTYJ01000186">
    <property type="protein sequence ID" value="OWA50237.1"/>
    <property type="molecule type" value="Genomic_DNA"/>
</dbReference>